<evidence type="ECO:0000313" key="1">
    <source>
        <dbReference type="EMBL" id="QCQ22730.1"/>
    </source>
</evidence>
<reference evidence="1 2" key="1">
    <citation type="submission" date="2019-05" db="EMBL/GenBank/DDBJ databases">
        <title>The Complete Genome Sequence of the n-alkane-degrading Desulfoglaeba alkanexedens ALDC reveals multiple alkylsuccinate synthase gene clusters.</title>
        <authorList>
            <person name="Callaghan A.V."/>
            <person name="Davidova I.A."/>
            <person name="Duncan K.E."/>
            <person name="Morris B."/>
            <person name="McInerney M.J."/>
        </authorList>
    </citation>
    <scope>NUCLEOTIDE SEQUENCE [LARGE SCALE GENOMIC DNA]</scope>
    <source>
        <strain evidence="1 2">ALDC</strain>
    </source>
</reference>
<gene>
    <name evidence="1" type="ORF">FDQ92_11430</name>
</gene>
<dbReference type="KEGG" id="dax:FDQ92_11430"/>
<reference evidence="1 2" key="2">
    <citation type="submission" date="2019-05" db="EMBL/GenBank/DDBJ databases">
        <authorList>
            <person name="Suflita J.M."/>
            <person name="Marks C.R."/>
        </authorList>
    </citation>
    <scope>NUCLEOTIDE SEQUENCE [LARGE SCALE GENOMIC DNA]</scope>
    <source>
        <strain evidence="1 2">ALDC</strain>
    </source>
</reference>
<name>A0A4P8L4C8_9BACT</name>
<accession>A0A4P8L4C8</accession>
<dbReference type="RefSeq" id="WP_137425014.1">
    <property type="nucleotide sequence ID" value="NZ_CP040098.1"/>
</dbReference>
<sequence length="136" mass="15737">MRERDWEPLKSEWKASLEAVWRAVPKAYRNERSMKRTLQCHLFGQLKAMGLQVVADYYPPRIADHPVDLLALNDAEEIVYAVCFDSLVSLYAVKGLSSFDARRKVIFTTGPLEKKVEESRFFLKPGIDHVHLKPFD</sequence>
<dbReference type="Proteomes" id="UP000298602">
    <property type="component" value="Chromosome"/>
</dbReference>
<dbReference type="EMBL" id="CP040098">
    <property type="protein sequence ID" value="QCQ22730.1"/>
    <property type="molecule type" value="Genomic_DNA"/>
</dbReference>
<organism evidence="1 2">
    <name type="scientific">Desulfoglaeba alkanexedens ALDC</name>
    <dbReference type="NCBI Taxonomy" id="980445"/>
    <lineage>
        <taxon>Bacteria</taxon>
        <taxon>Pseudomonadati</taxon>
        <taxon>Thermodesulfobacteriota</taxon>
        <taxon>Syntrophobacteria</taxon>
        <taxon>Syntrophobacterales</taxon>
        <taxon>Syntrophobacteraceae</taxon>
        <taxon>Desulfoglaeba</taxon>
    </lineage>
</organism>
<dbReference type="OrthoDB" id="5513332at2"/>
<dbReference type="AlphaFoldDB" id="A0A4P8L4C8"/>
<proteinExistence type="predicted"/>
<keyword evidence="2" id="KW-1185">Reference proteome</keyword>
<protein>
    <submittedName>
        <fullName evidence="1">Uncharacterized protein</fullName>
    </submittedName>
</protein>
<evidence type="ECO:0000313" key="2">
    <source>
        <dbReference type="Proteomes" id="UP000298602"/>
    </source>
</evidence>